<feature type="transmembrane region" description="Helical" evidence="6">
    <location>
        <begin position="18"/>
        <end position="38"/>
    </location>
</feature>
<name>A0AAV7UYU9_PLEWA</name>
<evidence type="ECO:0000256" key="1">
    <source>
        <dbReference type="ARBA" id="ARBA00004141"/>
    </source>
</evidence>
<feature type="transmembrane region" description="Helical" evidence="6">
    <location>
        <begin position="274"/>
        <end position="297"/>
    </location>
</feature>
<evidence type="ECO:0000256" key="5">
    <source>
        <dbReference type="ARBA" id="ARBA00023136"/>
    </source>
</evidence>
<dbReference type="EMBL" id="JANPWB010000004">
    <property type="protein sequence ID" value="KAJ1193260.1"/>
    <property type="molecule type" value="Genomic_DNA"/>
</dbReference>
<protein>
    <recommendedName>
        <fullName evidence="9">NIPA-like protein 2</fullName>
    </recommendedName>
</protein>
<proteinExistence type="inferred from homology"/>
<evidence type="ECO:0000313" key="7">
    <source>
        <dbReference type="EMBL" id="KAJ1193260.1"/>
    </source>
</evidence>
<feature type="transmembrane region" description="Helical" evidence="6">
    <location>
        <begin position="248"/>
        <end position="268"/>
    </location>
</feature>
<dbReference type="PANTHER" id="PTHR12570">
    <property type="match status" value="1"/>
</dbReference>
<evidence type="ECO:0000256" key="4">
    <source>
        <dbReference type="ARBA" id="ARBA00022989"/>
    </source>
</evidence>
<evidence type="ECO:0000313" key="8">
    <source>
        <dbReference type="Proteomes" id="UP001066276"/>
    </source>
</evidence>
<feature type="transmembrane region" description="Helical" evidence="6">
    <location>
        <begin position="114"/>
        <end position="134"/>
    </location>
</feature>
<dbReference type="Proteomes" id="UP001066276">
    <property type="component" value="Chromosome 2_2"/>
</dbReference>
<dbReference type="AlphaFoldDB" id="A0AAV7UYU9"/>
<dbReference type="InterPro" id="IPR037185">
    <property type="entry name" value="EmrE-like"/>
</dbReference>
<feature type="transmembrane region" description="Helical" evidence="6">
    <location>
        <begin position="85"/>
        <end position="105"/>
    </location>
</feature>
<dbReference type="Pfam" id="PF05653">
    <property type="entry name" value="Mg_trans_NIPA"/>
    <property type="match status" value="1"/>
</dbReference>
<keyword evidence="4 6" id="KW-1133">Transmembrane helix</keyword>
<dbReference type="GO" id="GO:0016020">
    <property type="term" value="C:membrane"/>
    <property type="evidence" value="ECO:0007669"/>
    <property type="project" value="UniProtKB-SubCell"/>
</dbReference>
<comment type="subcellular location">
    <subcellularLocation>
        <location evidence="1">Membrane</location>
        <topology evidence="1">Multi-pass membrane protein</topology>
    </subcellularLocation>
</comment>
<reference evidence="7" key="1">
    <citation type="journal article" date="2022" name="bioRxiv">
        <title>Sequencing and chromosome-scale assembly of the giantPleurodeles waltlgenome.</title>
        <authorList>
            <person name="Brown T."/>
            <person name="Elewa A."/>
            <person name="Iarovenko S."/>
            <person name="Subramanian E."/>
            <person name="Araus A.J."/>
            <person name="Petzold A."/>
            <person name="Susuki M."/>
            <person name="Suzuki K.-i.T."/>
            <person name="Hayashi T."/>
            <person name="Toyoda A."/>
            <person name="Oliveira C."/>
            <person name="Osipova E."/>
            <person name="Leigh N.D."/>
            <person name="Simon A."/>
            <person name="Yun M.H."/>
        </authorList>
    </citation>
    <scope>NUCLEOTIDE SEQUENCE</scope>
    <source>
        <strain evidence="7">20211129_DDA</strain>
        <tissue evidence="7">Liver</tissue>
    </source>
</reference>
<feature type="transmembrane region" description="Helical" evidence="6">
    <location>
        <begin position="59"/>
        <end position="79"/>
    </location>
</feature>
<comment type="similarity">
    <text evidence="2">Belongs to the NIPA family.</text>
</comment>
<sequence>MEARVAVVITSRQLQNQLIGVVVAVIGSFLISIALNLQKSSHLRLAKIPDPRAYYKSKGWWSGVLLMAAGELGVFMAYGLAPVTLIAPLGCVSVIGSAIISVVFLKELLRASDVVGGTLAITGVYLLVTFSPTAPQDITAVKVQKYIVSWECLVYLILEIILFCILLYFYKRKKVKHIVILVMLLALLGSVAVISVKAVSGLLILTVKGSMQLTYPIFYVMLVVMVTSCAAKVKFLHHAMQLFNATEVVPINFVFFTTSALIAGVIFYQECRDGGPLSVFMFLFGLLLTFLGVFLIAKNRDKNSREVAFITFGQIPGKQMMDAIQPQSNSFSYGTLHNEGDVEKLDSVQQNEF</sequence>
<comment type="caution">
    <text evidence="7">The sequence shown here is derived from an EMBL/GenBank/DDBJ whole genome shotgun (WGS) entry which is preliminary data.</text>
</comment>
<feature type="transmembrane region" description="Helical" evidence="6">
    <location>
        <begin position="217"/>
        <end position="236"/>
    </location>
</feature>
<dbReference type="InterPro" id="IPR008521">
    <property type="entry name" value="Mg_trans_NIPA"/>
</dbReference>
<gene>
    <name evidence="7" type="ORF">NDU88_002561</name>
</gene>
<organism evidence="7 8">
    <name type="scientific">Pleurodeles waltl</name>
    <name type="common">Iberian ribbed newt</name>
    <dbReference type="NCBI Taxonomy" id="8319"/>
    <lineage>
        <taxon>Eukaryota</taxon>
        <taxon>Metazoa</taxon>
        <taxon>Chordata</taxon>
        <taxon>Craniata</taxon>
        <taxon>Vertebrata</taxon>
        <taxon>Euteleostomi</taxon>
        <taxon>Amphibia</taxon>
        <taxon>Batrachia</taxon>
        <taxon>Caudata</taxon>
        <taxon>Salamandroidea</taxon>
        <taxon>Salamandridae</taxon>
        <taxon>Pleurodelinae</taxon>
        <taxon>Pleurodeles</taxon>
    </lineage>
</organism>
<evidence type="ECO:0000256" key="6">
    <source>
        <dbReference type="SAM" id="Phobius"/>
    </source>
</evidence>
<dbReference type="SUPFAM" id="SSF103481">
    <property type="entry name" value="Multidrug resistance efflux transporter EmrE"/>
    <property type="match status" value="1"/>
</dbReference>
<keyword evidence="8" id="KW-1185">Reference proteome</keyword>
<dbReference type="GO" id="GO:0015095">
    <property type="term" value="F:magnesium ion transmembrane transporter activity"/>
    <property type="evidence" value="ECO:0007669"/>
    <property type="project" value="InterPro"/>
</dbReference>
<feature type="transmembrane region" description="Helical" evidence="6">
    <location>
        <begin position="146"/>
        <end position="170"/>
    </location>
</feature>
<evidence type="ECO:0000256" key="2">
    <source>
        <dbReference type="ARBA" id="ARBA00007230"/>
    </source>
</evidence>
<feature type="transmembrane region" description="Helical" evidence="6">
    <location>
        <begin position="177"/>
        <end position="205"/>
    </location>
</feature>
<evidence type="ECO:0000256" key="3">
    <source>
        <dbReference type="ARBA" id="ARBA00022692"/>
    </source>
</evidence>
<keyword evidence="5 6" id="KW-0472">Membrane</keyword>
<keyword evidence="3 6" id="KW-0812">Transmembrane</keyword>
<dbReference type="PANTHER" id="PTHR12570:SF16">
    <property type="entry name" value="NIPA-LIKE PROTEIN 2"/>
    <property type="match status" value="1"/>
</dbReference>
<accession>A0AAV7UYU9</accession>
<evidence type="ECO:0008006" key="9">
    <source>
        <dbReference type="Google" id="ProtNLM"/>
    </source>
</evidence>